<evidence type="ECO:0000313" key="2">
    <source>
        <dbReference type="EMBL" id="SDT91266.1"/>
    </source>
</evidence>
<dbReference type="RefSeq" id="WP_090192934.1">
    <property type="nucleotide sequence ID" value="NZ_LT629785.1"/>
</dbReference>
<keyword evidence="3" id="KW-1185">Reference proteome</keyword>
<dbReference type="Pfam" id="PF06980">
    <property type="entry name" value="DUF1302"/>
    <property type="match status" value="1"/>
</dbReference>
<evidence type="ECO:0000313" key="3">
    <source>
        <dbReference type="Proteomes" id="UP000243232"/>
    </source>
</evidence>
<reference evidence="3" key="1">
    <citation type="submission" date="2016-10" db="EMBL/GenBank/DDBJ databases">
        <authorList>
            <person name="Varghese N."/>
            <person name="Submissions S."/>
        </authorList>
    </citation>
    <scope>NUCLEOTIDE SEQUENCE [LARGE SCALE GENOMIC DNA]</scope>
    <source>
        <strain evidence="3">DSM 17875</strain>
    </source>
</reference>
<protein>
    <recommendedName>
        <fullName evidence="4">DUF1302 domain-containing protein</fullName>
    </recommendedName>
</protein>
<accession>A0A1H2E7W0</accession>
<name>A0A1H2E7W0_9PSED</name>
<organism evidence="2 3">
    <name type="scientific">Pseudomonas pohangensis</name>
    <dbReference type="NCBI Taxonomy" id="364197"/>
    <lineage>
        <taxon>Bacteria</taxon>
        <taxon>Pseudomonadati</taxon>
        <taxon>Pseudomonadota</taxon>
        <taxon>Gammaproteobacteria</taxon>
        <taxon>Pseudomonadales</taxon>
        <taxon>Pseudomonadaceae</taxon>
        <taxon>Pseudomonas</taxon>
    </lineage>
</organism>
<proteinExistence type="predicted"/>
<evidence type="ECO:0000256" key="1">
    <source>
        <dbReference type="SAM" id="SignalP"/>
    </source>
</evidence>
<gene>
    <name evidence="2" type="ORF">SAMN05216296_0503</name>
</gene>
<dbReference type="AlphaFoldDB" id="A0A1H2E7W0"/>
<dbReference type="Proteomes" id="UP000243232">
    <property type="component" value="Chromosome I"/>
</dbReference>
<keyword evidence="1" id="KW-0732">Signal</keyword>
<dbReference type="STRING" id="364197.SAMN05216296_0503"/>
<feature type="chain" id="PRO_5009272764" description="DUF1302 domain-containing protein" evidence="1">
    <location>
        <begin position="26"/>
        <end position="616"/>
    </location>
</feature>
<dbReference type="EMBL" id="LT629785">
    <property type="protein sequence ID" value="SDT91266.1"/>
    <property type="molecule type" value="Genomic_DNA"/>
</dbReference>
<dbReference type="OrthoDB" id="7000272at2"/>
<evidence type="ECO:0008006" key="4">
    <source>
        <dbReference type="Google" id="ProtNLM"/>
    </source>
</evidence>
<sequence length="616" mass="66817">MIPFLSLRQLLPLFLLLGCARPALAGLPFNIGVVEAQLDSALDYSLLWATENPHSDLIGANNGGRGLSTATDDARLNYGRGDSVSRRLSGFNALELRYQDSGAYLSGRYWYDFALQDDHLPFRQIDDGGRQQGAKSSGGEFLEAFVYQRYQLDQQPGEARLGRQTLNWGEGLFIGNALNDLNPQQASAYRQPVTALGEGFLPSNLLHLSQALSERWELQGFYQLNWDADVAENCSTFFSPADYQAPGCSDNLAVLRTRQQVVDQYGQAALTGLQGLGVGWNVPDEGVLVRRGADRDASDGGQFGVALHYFAVPLDTRFGLYALHIHSRQAYLGIQAPDQAAYDAALTQGALAPLVVAGNSQYFMTYPEDLQTYGLSFSSLLRNGTTWAGELSYRPNAPLQLSSVDLLAAPQTPLDASQSPLQLAPGQSLSGYRRKDITQLQTSLSQTVDQVLGASQMLLQGEVALVQVGGLESRNAARYGRDPLYGSGSLPGNACVTRNAEQLNAAGAALDNVARYCSGDGFVTSTAWGYRTRAVWEYPQVLPHLTLKPTLAWSQDVAGYAADGLFSEGAKAASIGLDAEYQNIYRVGLHYSSFFGGDFNSQTDRDFLLFSLGLSI</sequence>
<dbReference type="InterPro" id="IPR010727">
    <property type="entry name" value="DUF1302"/>
</dbReference>
<feature type="signal peptide" evidence="1">
    <location>
        <begin position="1"/>
        <end position="25"/>
    </location>
</feature>